<evidence type="ECO:0008006" key="5">
    <source>
        <dbReference type="Google" id="ProtNLM"/>
    </source>
</evidence>
<dbReference type="NCBIfam" id="TIGR01640">
    <property type="entry name" value="F_box_assoc_1"/>
    <property type="match status" value="1"/>
</dbReference>
<comment type="caution">
    <text evidence="3">The sequence shown here is derived from an EMBL/GenBank/DDBJ whole genome shotgun (WGS) entry which is preliminary data.</text>
</comment>
<proteinExistence type="predicted"/>
<evidence type="ECO:0000259" key="2">
    <source>
        <dbReference type="Pfam" id="PF07734"/>
    </source>
</evidence>
<feature type="domain" description="F-box associated beta-propeller type 1" evidence="2">
    <location>
        <begin position="100"/>
        <end position="315"/>
    </location>
</feature>
<dbReference type="Gene3D" id="1.20.1280.50">
    <property type="match status" value="1"/>
</dbReference>
<dbReference type="STRING" id="93759.A0A1R3JRS2"/>
<dbReference type="Proteomes" id="UP000187203">
    <property type="component" value="Unassembled WGS sequence"/>
</dbReference>
<accession>A0A1R3JRS2</accession>
<name>A0A1R3JRS2_9ROSI</name>
<dbReference type="Pfam" id="PF07734">
    <property type="entry name" value="FBA_1"/>
    <property type="match status" value="1"/>
</dbReference>
<evidence type="ECO:0000259" key="1">
    <source>
        <dbReference type="Pfam" id="PF00646"/>
    </source>
</evidence>
<feature type="domain" description="F-box" evidence="1">
    <location>
        <begin position="2"/>
        <end position="35"/>
    </location>
</feature>
<protein>
    <recommendedName>
        <fullName evidence="5">F-box domain-containing protein</fullName>
    </recommendedName>
</protein>
<organism evidence="3 4">
    <name type="scientific">Corchorus olitorius</name>
    <dbReference type="NCBI Taxonomy" id="93759"/>
    <lineage>
        <taxon>Eukaryota</taxon>
        <taxon>Viridiplantae</taxon>
        <taxon>Streptophyta</taxon>
        <taxon>Embryophyta</taxon>
        <taxon>Tracheophyta</taxon>
        <taxon>Spermatophyta</taxon>
        <taxon>Magnoliopsida</taxon>
        <taxon>eudicotyledons</taxon>
        <taxon>Gunneridae</taxon>
        <taxon>Pentapetalae</taxon>
        <taxon>rosids</taxon>
        <taxon>malvids</taxon>
        <taxon>Malvales</taxon>
        <taxon>Malvaceae</taxon>
        <taxon>Grewioideae</taxon>
        <taxon>Apeibeae</taxon>
        <taxon>Corchorus</taxon>
    </lineage>
</organism>
<keyword evidence="4" id="KW-1185">Reference proteome</keyword>
<dbReference type="PANTHER" id="PTHR31672:SF13">
    <property type="entry name" value="F-BOX PROTEIN CPR30-LIKE"/>
    <property type="match status" value="1"/>
</dbReference>
<dbReference type="InterPro" id="IPR050796">
    <property type="entry name" value="SCF_F-box_component"/>
</dbReference>
<dbReference type="Pfam" id="PF00646">
    <property type="entry name" value="F-box"/>
    <property type="match status" value="1"/>
</dbReference>
<sequence>MIPKDLILEIFLRLSVKDLVRFQCLSKEFCQEIHSAAFTTAHLNRSKKTKTHRKLVVYNGGYKDDNSGLYVADFDDENEISKLDNPLNPDGCLIRDGFHVYGSCNGLLLLYNNNTFPRMDDDGDEVYYRWLLLNPFTRKFNKVIPCPRVTPFHAQTLYGFGYDSIGNDYKLVQIIRPENWKYQEKHRDVEIWVFSFASNTWKRKQNVPFCHNKLFPDVEHEKIGVFANGALHWLSKGIDETTQEIVTFDLSSEVFVNSVHSDSLSRCSRCIAYLLDIGGSLALLRRDLDVFHQYHDELYLAVKCEEHYNWTKLYNISLELCHSCVLIPPILRVMEESNDEIPFSDRVAQRGFNGGWCCWVSFYWETLVWPAGTDYSSF</sequence>
<evidence type="ECO:0000313" key="4">
    <source>
        <dbReference type="Proteomes" id="UP000187203"/>
    </source>
</evidence>
<dbReference type="InterPro" id="IPR006527">
    <property type="entry name" value="F-box-assoc_dom_typ1"/>
</dbReference>
<gene>
    <name evidence="3" type="ORF">COLO4_14602</name>
</gene>
<dbReference type="InterPro" id="IPR001810">
    <property type="entry name" value="F-box_dom"/>
</dbReference>
<dbReference type="OrthoDB" id="1750034at2759"/>
<reference evidence="4" key="1">
    <citation type="submission" date="2013-09" db="EMBL/GenBank/DDBJ databases">
        <title>Corchorus olitorius genome sequencing.</title>
        <authorList>
            <person name="Alam M."/>
            <person name="Haque M.S."/>
            <person name="Islam M.S."/>
            <person name="Emdad E.M."/>
            <person name="Islam M.M."/>
            <person name="Ahmed B."/>
            <person name="Halim A."/>
            <person name="Hossen Q.M.M."/>
            <person name="Hossain M.Z."/>
            <person name="Ahmed R."/>
            <person name="Khan M.M."/>
            <person name="Islam R."/>
            <person name="Rashid M.M."/>
            <person name="Khan S.A."/>
            <person name="Rahman M.S."/>
            <person name="Alam M."/>
            <person name="Yahiya A.S."/>
            <person name="Khan M.S."/>
            <person name="Azam M.S."/>
            <person name="Haque T."/>
            <person name="Lashkar M.Z.H."/>
            <person name="Akhand A.I."/>
            <person name="Morshed G."/>
            <person name="Roy S."/>
            <person name="Uddin K.S."/>
            <person name="Rabeya T."/>
            <person name="Hossain A.S."/>
            <person name="Chowdhury A."/>
            <person name="Snigdha A.R."/>
            <person name="Mortoza M.S."/>
            <person name="Matin S.A."/>
            <person name="Hoque S.M.E."/>
            <person name="Islam M.K."/>
            <person name="Roy D.K."/>
            <person name="Haider R."/>
            <person name="Moosa M.M."/>
            <person name="Elias S.M."/>
            <person name="Hasan A.M."/>
            <person name="Jahan S."/>
            <person name="Shafiuddin M."/>
            <person name="Mahmood N."/>
            <person name="Shommy N.S."/>
        </authorList>
    </citation>
    <scope>NUCLEOTIDE SEQUENCE [LARGE SCALE GENOMIC DNA]</scope>
    <source>
        <strain evidence="4">cv. O-4</strain>
    </source>
</reference>
<dbReference type="PANTHER" id="PTHR31672">
    <property type="entry name" value="BNACNNG10540D PROTEIN"/>
    <property type="match status" value="1"/>
</dbReference>
<dbReference type="InterPro" id="IPR036047">
    <property type="entry name" value="F-box-like_dom_sf"/>
</dbReference>
<dbReference type="AlphaFoldDB" id="A0A1R3JRS2"/>
<dbReference type="SUPFAM" id="SSF81383">
    <property type="entry name" value="F-box domain"/>
    <property type="match status" value="1"/>
</dbReference>
<dbReference type="InterPro" id="IPR017451">
    <property type="entry name" value="F-box-assoc_interact_dom"/>
</dbReference>
<dbReference type="EMBL" id="AWUE01015440">
    <property type="protein sequence ID" value="OMO97500.1"/>
    <property type="molecule type" value="Genomic_DNA"/>
</dbReference>
<evidence type="ECO:0000313" key="3">
    <source>
        <dbReference type="EMBL" id="OMO97500.1"/>
    </source>
</evidence>